<feature type="region of interest" description="Disordered" evidence="1">
    <location>
        <begin position="247"/>
        <end position="272"/>
    </location>
</feature>
<evidence type="ECO:0000313" key="2">
    <source>
        <dbReference type="EMBL" id="CDZ79390.1"/>
    </source>
</evidence>
<protein>
    <submittedName>
        <fullName evidence="2">Uncharacterized protein</fullName>
    </submittedName>
</protein>
<evidence type="ECO:0000313" key="3">
    <source>
        <dbReference type="Proteomes" id="UP000044071"/>
    </source>
</evidence>
<reference evidence="2 3" key="1">
    <citation type="submission" date="2014-06" db="EMBL/GenBank/DDBJ databases">
        <authorList>
            <person name="Urmite Genomes Urmite Genomes"/>
        </authorList>
    </citation>
    <scope>NUCLEOTIDE SEQUENCE [LARGE SCALE GENOMIC DNA]</scope>
</reference>
<proteinExistence type="predicted"/>
<dbReference type="RefSeq" id="WP_245614411.1">
    <property type="nucleotide sequence ID" value="NZ_CCVW01000005.1"/>
</dbReference>
<dbReference type="STRING" id="1034943.BN59_03708"/>
<keyword evidence="3" id="KW-1185">Reference proteome</keyword>
<gene>
    <name evidence="2" type="ORF">BN59_03708</name>
</gene>
<accession>A0A078KYB7</accession>
<dbReference type="eggNOG" id="ENOG5030NNS">
    <property type="taxonomic scope" value="Bacteria"/>
</dbReference>
<sequence>MNTIELYCQARISIEHKFRGLPYAHTLLVNHLIGRANPFNGTVSKISYNDIALLLTINKAPGRKESGTPTKQTIRNYIKSIERECGDHFKVISEGQSLKFLFPQLPKIFSEFLKNTEGNTELNSPDSLMGFGAEGNLDVQDNREVNTEANTPKSAVKNINIFNITKTNKLTNTPTSRFCHSKKPIDDNFYPNTATIELALSMGLNKVLDQDEINAFIQHNKNHNTQWADFNPIFVTWLERDAQYIKNKQQKAQKPSRSDKNERNSNQNSLYPEALRRVSELHGISIESIWGNQSSEHSTSALIEGTVIQPMDTTDCNLRDTFHL</sequence>
<organism evidence="2 3">
    <name type="scientific">Legionella massiliensis</name>
    <dbReference type="NCBI Taxonomy" id="1034943"/>
    <lineage>
        <taxon>Bacteria</taxon>
        <taxon>Pseudomonadati</taxon>
        <taxon>Pseudomonadota</taxon>
        <taxon>Gammaproteobacteria</taxon>
        <taxon>Legionellales</taxon>
        <taxon>Legionellaceae</taxon>
        <taxon>Legionella</taxon>
    </lineage>
</organism>
<dbReference type="Proteomes" id="UP000044071">
    <property type="component" value="Unassembled WGS sequence"/>
</dbReference>
<dbReference type="AlphaFoldDB" id="A0A078KYB7"/>
<name>A0A078KYB7_9GAMM</name>
<dbReference type="EMBL" id="CCSB01000005">
    <property type="protein sequence ID" value="CDZ79390.1"/>
    <property type="molecule type" value="Genomic_DNA"/>
</dbReference>
<evidence type="ECO:0000256" key="1">
    <source>
        <dbReference type="SAM" id="MobiDB-lite"/>
    </source>
</evidence>